<comment type="caution">
    <text evidence="2">The sequence shown here is derived from an EMBL/GenBank/DDBJ whole genome shotgun (WGS) entry which is preliminary data.</text>
</comment>
<dbReference type="Pfam" id="PF04073">
    <property type="entry name" value="tRNA_edit"/>
    <property type="match status" value="1"/>
</dbReference>
<accession>A0A2N5C4G9</accession>
<dbReference type="OrthoDB" id="9786549at2"/>
<dbReference type="CDD" id="cd04332">
    <property type="entry name" value="YbaK_like"/>
    <property type="match status" value="1"/>
</dbReference>
<feature type="domain" description="YbaK/aminoacyl-tRNA synthetase-associated" evidence="1">
    <location>
        <begin position="30"/>
        <end position="140"/>
    </location>
</feature>
<dbReference type="InterPro" id="IPR036754">
    <property type="entry name" value="YbaK/aa-tRNA-synt-asso_dom_sf"/>
</dbReference>
<gene>
    <name evidence="2" type="ORF">CYJ10_28965</name>
</gene>
<dbReference type="GO" id="GO:0002161">
    <property type="term" value="F:aminoacyl-tRNA deacylase activity"/>
    <property type="evidence" value="ECO:0007669"/>
    <property type="project" value="InterPro"/>
</dbReference>
<dbReference type="InterPro" id="IPR007214">
    <property type="entry name" value="YbaK/aa-tRNA-synth-assoc-dom"/>
</dbReference>
<evidence type="ECO:0000313" key="3">
    <source>
        <dbReference type="Proteomes" id="UP000234341"/>
    </source>
</evidence>
<reference evidence="2 3" key="1">
    <citation type="submission" date="2017-12" db="EMBL/GenBank/DDBJ databases">
        <title>Genome sequence of the active heterotrophic nitrifier-denitrifier, Cupriavidus pauculus UM1.</title>
        <authorList>
            <person name="Putonti C."/>
            <person name="Castignetti D."/>
        </authorList>
    </citation>
    <scope>NUCLEOTIDE SEQUENCE [LARGE SCALE GENOMIC DNA]</scope>
    <source>
        <strain evidence="2 3">UM1</strain>
    </source>
</reference>
<dbReference type="Proteomes" id="UP000234341">
    <property type="component" value="Unassembled WGS sequence"/>
</dbReference>
<protein>
    <submittedName>
        <fullName evidence="2">Deacylase</fullName>
    </submittedName>
</protein>
<dbReference type="EMBL" id="PJRP01000020">
    <property type="protein sequence ID" value="PLP97114.1"/>
    <property type="molecule type" value="Genomic_DNA"/>
</dbReference>
<dbReference type="SUPFAM" id="SSF55826">
    <property type="entry name" value="YbaK/ProRS associated domain"/>
    <property type="match status" value="1"/>
</dbReference>
<name>A0A2N5C4G9_9BURK</name>
<sequence>MAMAGTLAGRLSRMNSRFDIIRHPYSLSSMATAHAAHVPGHRLAKTLLLEDEGGYVAAVIPSNHHLQLSTLCEMTGRKLVLAHEDEIREVFKDCDLGAIPPCAMSYGMQTYVDESLFAEPEIWFEAGDHLELVHMDRDQFMMLMEDAQRGKFSRVMMS</sequence>
<proteinExistence type="predicted"/>
<dbReference type="STRING" id="82633.GCA_000974605_03035"/>
<dbReference type="RefSeq" id="WP_101684876.1">
    <property type="nucleotide sequence ID" value="NZ_PJRP01000020.1"/>
</dbReference>
<dbReference type="Gene3D" id="3.90.960.10">
    <property type="entry name" value="YbaK/aminoacyl-tRNA synthetase-associated domain"/>
    <property type="match status" value="1"/>
</dbReference>
<dbReference type="AlphaFoldDB" id="A0A2N5C4G9"/>
<evidence type="ECO:0000259" key="1">
    <source>
        <dbReference type="Pfam" id="PF04073"/>
    </source>
</evidence>
<organism evidence="2 3">
    <name type="scientific">Cupriavidus pauculus</name>
    <dbReference type="NCBI Taxonomy" id="82633"/>
    <lineage>
        <taxon>Bacteria</taxon>
        <taxon>Pseudomonadati</taxon>
        <taxon>Pseudomonadota</taxon>
        <taxon>Betaproteobacteria</taxon>
        <taxon>Burkholderiales</taxon>
        <taxon>Burkholderiaceae</taxon>
        <taxon>Cupriavidus</taxon>
    </lineage>
</organism>
<evidence type="ECO:0000313" key="2">
    <source>
        <dbReference type="EMBL" id="PLP97114.1"/>
    </source>
</evidence>